<evidence type="ECO:0000313" key="5">
    <source>
        <dbReference type="Proteomes" id="UP000321891"/>
    </source>
</evidence>
<dbReference type="Pfam" id="PF05437">
    <property type="entry name" value="AzlD"/>
    <property type="match status" value="1"/>
</dbReference>
<dbReference type="Proteomes" id="UP000032671">
    <property type="component" value="Unassembled WGS sequence"/>
</dbReference>
<dbReference type="STRING" id="1231339.Abci_016_058"/>
<accession>A0A0D6N3W3</accession>
<keyword evidence="1" id="KW-0472">Membrane</keyword>
<evidence type="ECO:0000313" key="4">
    <source>
        <dbReference type="Proteomes" id="UP000032671"/>
    </source>
</evidence>
<feature type="transmembrane region" description="Helical" evidence="1">
    <location>
        <begin position="67"/>
        <end position="96"/>
    </location>
</feature>
<feature type="transmembrane region" description="Helical" evidence="1">
    <location>
        <begin position="42"/>
        <end position="61"/>
    </location>
</feature>
<keyword evidence="1" id="KW-1133">Transmembrane helix</keyword>
<sequence length="102" mass="10753">MGAGTVMTVLTLLLMALATYCTRIGGYLLLNRQHIAPRTAKVMEAAPGCVLIAVLAPDFASGRMADLLALTVTLVAAMRCSLLVTVLVGIGSGWFFRMILPS</sequence>
<proteinExistence type="predicted"/>
<feature type="transmembrane region" description="Helical" evidence="1">
    <location>
        <begin position="6"/>
        <end position="30"/>
    </location>
</feature>
<keyword evidence="1" id="KW-0812">Transmembrane</keyword>
<evidence type="ECO:0000313" key="2">
    <source>
        <dbReference type="EMBL" id="GAN60712.1"/>
    </source>
</evidence>
<dbReference type="InterPro" id="IPR008407">
    <property type="entry name" value="Brnchd-chn_aa_trnsp_AzlD"/>
</dbReference>
<reference evidence="2 4" key="1">
    <citation type="submission" date="2012-11" db="EMBL/GenBank/DDBJ databases">
        <title>Whole genome sequence of Acetobacter cibinongensis 4H-1.</title>
        <authorList>
            <person name="Azuma Y."/>
            <person name="Higashiura N."/>
            <person name="Hirakawa H."/>
            <person name="Matsushita K."/>
        </authorList>
    </citation>
    <scope>NUCLEOTIDE SEQUENCE [LARGE SCALE GENOMIC DNA]</scope>
    <source>
        <strain evidence="2 4">4H-1</strain>
    </source>
</reference>
<keyword evidence="5" id="KW-1185">Reference proteome</keyword>
<protein>
    <submittedName>
        <fullName evidence="2">Branched-chain amino acid transport</fullName>
    </submittedName>
    <submittedName>
        <fullName evidence="3">Membrane protein</fullName>
    </submittedName>
</protein>
<dbReference type="EMBL" id="BJVU01000004">
    <property type="protein sequence ID" value="GEL58743.1"/>
    <property type="molecule type" value="Genomic_DNA"/>
</dbReference>
<dbReference type="AlphaFoldDB" id="A0A0D6N3W3"/>
<organism evidence="2 4">
    <name type="scientific">Acetobacter cibinongensis</name>
    <dbReference type="NCBI Taxonomy" id="146475"/>
    <lineage>
        <taxon>Bacteria</taxon>
        <taxon>Pseudomonadati</taxon>
        <taxon>Pseudomonadota</taxon>
        <taxon>Alphaproteobacteria</taxon>
        <taxon>Acetobacterales</taxon>
        <taxon>Acetobacteraceae</taxon>
        <taxon>Acetobacter</taxon>
    </lineage>
</organism>
<accession>A0A6N3SQN9</accession>
<evidence type="ECO:0000313" key="3">
    <source>
        <dbReference type="EMBL" id="GEL58743.1"/>
    </source>
</evidence>
<gene>
    <name evidence="2" type="ORF">Abci_016_058</name>
    <name evidence="3" type="ORF">ACI01nite_13450</name>
</gene>
<reference evidence="3 5" key="2">
    <citation type="submission" date="2019-07" db="EMBL/GenBank/DDBJ databases">
        <title>Whole genome shotgun sequence of Acetobacter cibinongensis NBRC 16605.</title>
        <authorList>
            <person name="Hosoyama A."/>
            <person name="Uohara A."/>
            <person name="Ohji S."/>
            <person name="Ichikawa N."/>
        </authorList>
    </citation>
    <scope>NUCLEOTIDE SEQUENCE [LARGE SCALE GENOMIC DNA]</scope>
    <source>
        <strain evidence="3 5">NBRC 16605</strain>
    </source>
</reference>
<name>A0A0D6N3W3_9PROT</name>
<dbReference type="EMBL" id="BAMV01000016">
    <property type="protein sequence ID" value="GAN60712.1"/>
    <property type="molecule type" value="Genomic_DNA"/>
</dbReference>
<comment type="caution">
    <text evidence="2">The sequence shown here is derived from an EMBL/GenBank/DDBJ whole genome shotgun (WGS) entry which is preliminary data.</text>
</comment>
<evidence type="ECO:0000256" key="1">
    <source>
        <dbReference type="SAM" id="Phobius"/>
    </source>
</evidence>
<dbReference type="Proteomes" id="UP000321891">
    <property type="component" value="Unassembled WGS sequence"/>
</dbReference>